<feature type="domain" description="C2H2-type" evidence="2">
    <location>
        <begin position="19"/>
        <end position="40"/>
    </location>
</feature>
<dbReference type="AlphaFoldDB" id="A0A9N8Q1U9"/>
<keyword evidence="4" id="KW-1185">Reference proteome</keyword>
<gene>
    <name evidence="3" type="ORF">CINC_LOCUS4246</name>
</gene>
<keyword evidence="1" id="KW-1133">Transmembrane helix</keyword>
<sequence length="92" mass="10945">MAEEIRKSKLLANKKYQKYFCSLCRIYTNSEHQLNQHLEGIRHQQRKLLPRQTNTDNLDKICECDSLVYILAFINIIITSFIFCYTVVAYTH</sequence>
<dbReference type="Gene3D" id="3.30.160.60">
    <property type="entry name" value="Classic Zinc Finger"/>
    <property type="match status" value="1"/>
</dbReference>
<evidence type="ECO:0000313" key="4">
    <source>
        <dbReference type="Proteomes" id="UP001154114"/>
    </source>
</evidence>
<dbReference type="Proteomes" id="UP001154114">
    <property type="component" value="Chromosome 17"/>
</dbReference>
<dbReference type="Pfam" id="PF12874">
    <property type="entry name" value="zf-met"/>
    <property type="match status" value="1"/>
</dbReference>
<accession>A0A9N8Q1U9</accession>
<reference evidence="3" key="1">
    <citation type="submission" date="2021-12" db="EMBL/GenBank/DDBJ databases">
        <authorList>
            <person name="King R."/>
        </authorList>
    </citation>
    <scope>NUCLEOTIDE SEQUENCE</scope>
</reference>
<evidence type="ECO:0000259" key="2">
    <source>
        <dbReference type="Pfam" id="PF12874"/>
    </source>
</evidence>
<protein>
    <recommendedName>
        <fullName evidence="2">C2H2-type domain-containing protein</fullName>
    </recommendedName>
</protein>
<keyword evidence="1" id="KW-0472">Membrane</keyword>
<dbReference type="InterPro" id="IPR036236">
    <property type="entry name" value="Znf_C2H2_sf"/>
</dbReference>
<evidence type="ECO:0000256" key="1">
    <source>
        <dbReference type="SAM" id="Phobius"/>
    </source>
</evidence>
<keyword evidence="1" id="KW-0812">Transmembrane</keyword>
<dbReference type="EMBL" id="LR824020">
    <property type="protein sequence ID" value="CAD0202584.1"/>
    <property type="molecule type" value="Genomic_DNA"/>
</dbReference>
<dbReference type="SUPFAM" id="SSF57667">
    <property type="entry name" value="beta-beta-alpha zinc fingers"/>
    <property type="match status" value="1"/>
</dbReference>
<proteinExistence type="predicted"/>
<feature type="transmembrane region" description="Helical" evidence="1">
    <location>
        <begin position="67"/>
        <end position="90"/>
    </location>
</feature>
<organism evidence="3 4">
    <name type="scientific">Chrysodeixis includens</name>
    <name type="common">Soybean looper</name>
    <name type="synonym">Pseudoplusia includens</name>
    <dbReference type="NCBI Taxonomy" id="689277"/>
    <lineage>
        <taxon>Eukaryota</taxon>
        <taxon>Metazoa</taxon>
        <taxon>Ecdysozoa</taxon>
        <taxon>Arthropoda</taxon>
        <taxon>Hexapoda</taxon>
        <taxon>Insecta</taxon>
        <taxon>Pterygota</taxon>
        <taxon>Neoptera</taxon>
        <taxon>Endopterygota</taxon>
        <taxon>Lepidoptera</taxon>
        <taxon>Glossata</taxon>
        <taxon>Ditrysia</taxon>
        <taxon>Noctuoidea</taxon>
        <taxon>Noctuidae</taxon>
        <taxon>Plusiinae</taxon>
        <taxon>Chrysodeixis</taxon>
    </lineage>
</organism>
<dbReference type="OrthoDB" id="6238723at2759"/>
<name>A0A9N8Q1U9_CHRIL</name>
<dbReference type="InterPro" id="IPR013087">
    <property type="entry name" value="Znf_C2H2_type"/>
</dbReference>
<evidence type="ECO:0000313" key="3">
    <source>
        <dbReference type="EMBL" id="CAD0202584.1"/>
    </source>
</evidence>